<dbReference type="InterPro" id="IPR022676">
    <property type="entry name" value="NMT_N"/>
</dbReference>
<dbReference type="PROSITE" id="PS00975">
    <property type="entry name" value="NMT_1"/>
    <property type="match status" value="1"/>
</dbReference>
<dbReference type="PANTHER" id="PTHR11377">
    <property type="entry name" value="N-MYRISTOYL TRANSFERASE"/>
    <property type="match status" value="1"/>
</dbReference>
<evidence type="ECO:0000256" key="1">
    <source>
        <dbReference type="ARBA" id="ARBA00009469"/>
    </source>
</evidence>
<dbReference type="EMBL" id="JAPWTJ010000149">
    <property type="protein sequence ID" value="KAJ8982038.1"/>
    <property type="molecule type" value="Genomic_DNA"/>
</dbReference>
<keyword evidence="9" id="KW-1185">Reference proteome</keyword>
<feature type="compositionally biased region" description="Basic residues" evidence="6">
    <location>
        <begin position="48"/>
        <end position="58"/>
    </location>
</feature>
<organism evidence="8 9">
    <name type="scientific">Molorchus minor</name>
    <dbReference type="NCBI Taxonomy" id="1323400"/>
    <lineage>
        <taxon>Eukaryota</taxon>
        <taxon>Metazoa</taxon>
        <taxon>Ecdysozoa</taxon>
        <taxon>Arthropoda</taxon>
        <taxon>Hexapoda</taxon>
        <taxon>Insecta</taxon>
        <taxon>Pterygota</taxon>
        <taxon>Neoptera</taxon>
        <taxon>Endopterygota</taxon>
        <taxon>Coleoptera</taxon>
        <taxon>Polyphaga</taxon>
        <taxon>Cucujiformia</taxon>
        <taxon>Chrysomeloidea</taxon>
        <taxon>Cerambycidae</taxon>
        <taxon>Lamiinae</taxon>
        <taxon>Monochamini</taxon>
        <taxon>Molorchus</taxon>
    </lineage>
</organism>
<accession>A0ABQ9JUP8</accession>
<sequence>MLFKSSSSSLCTAHLLSKSKCPRRPIKKLPENVNAVDGNNEAVVTSKSSKKRNRHKNRNREDKEENNTEAMQDESNLLSNLSSPISTISIKDLKAAMEVFSLSQKPAKTPEEALKKSYQFWNTQPVPRMDEKITVNEAIEPDKDLSEIRAEPYSLPDGFMWDTLNLEEPLVLKELYTLLNENYVEDDDSMFGLIINRRLYNPQDGKETGTVGSESTQRMVEINFLCVHKKLRSKRVAPVLIREITRRVHLNGLFQAVYT</sequence>
<feature type="region of interest" description="Disordered" evidence="6">
    <location>
        <begin position="22"/>
        <end position="75"/>
    </location>
</feature>
<evidence type="ECO:0000259" key="7">
    <source>
        <dbReference type="Pfam" id="PF01233"/>
    </source>
</evidence>
<dbReference type="Gene3D" id="3.40.630.170">
    <property type="match status" value="2"/>
</dbReference>
<evidence type="ECO:0000313" key="8">
    <source>
        <dbReference type="EMBL" id="KAJ8982038.1"/>
    </source>
</evidence>
<feature type="domain" description="Glycylpeptide N-tetradecanoyltransferase N-terminal" evidence="7">
    <location>
        <begin position="139"/>
        <end position="193"/>
    </location>
</feature>
<evidence type="ECO:0000256" key="4">
    <source>
        <dbReference type="ARBA" id="ARBA00023315"/>
    </source>
</evidence>
<feature type="non-terminal residue" evidence="8">
    <location>
        <position position="259"/>
    </location>
</feature>
<dbReference type="InterPro" id="IPR000903">
    <property type="entry name" value="NMT"/>
</dbReference>
<protein>
    <recommendedName>
        <fullName evidence="2">glycylpeptide N-tetradecanoyltransferase</fullName>
        <ecNumber evidence="2">2.3.1.97</ecNumber>
    </recommendedName>
    <alternativeName>
        <fullName evidence="5">Myristoyl-CoA:protein N-myristoyltransferase</fullName>
    </alternativeName>
</protein>
<feature type="domain" description="Glycylpeptide N-tetradecanoyltransferase N-terminal" evidence="7">
    <location>
        <begin position="214"/>
        <end position="259"/>
    </location>
</feature>
<keyword evidence="3" id="KW-0808">Transferase</keyword>
<evidence type="ECO:0000256" key="2">
    <source>
        <dbReference type="ARBA" id="ARBA00012923"/>
    </source>
</evidence>
<dbReference type="EC" id="2.3.1.97" evidence="2"/>
<dbReference type="InterPro" id="IPR016181">
    <property type="entry name" value="Acyl_CoA_acyltransferase"/>
</dbReference>
<dbReference type="SUPFAM" id="SSF55729">
    <property type="entry name" value="Acyl-CoA N-acyltransferases (Nat)"/>
    <property type="match status" value="1"/>
</dbReference>
<comment type="caution">
    <text evidence="8">The sequence shown here is derived from an EMBL/GenBank/DDBJ whole genome shotgun (WGS) entry which is preliminary data.</text>
</comment>
<dbReference type="PANTHER" id="PTHR11377:SF5">
    <property type="entry name" value="GLYCYLPEPTIDE N-TETRADECANOYLTRANSFERASE"/>
    <property type="match status" value="1"/>
</dbReference>
<reference evidence="8" key="1">
    <citation type="journal article" date="2023" name="Insect Mol. Biol.">
        <title>Genome sequencing provides insights into the evolution of gene families encoding plant cell wall-degrading enzymes in longhorned beetles.</title>
        <authorList>
            <person name="Shin N.R."/>
            <person name="Okamura Y."/>
            <person name="Kirsch R."/>
            <person name="Pauchet Y."/>
        </authorList>
    </citation>
    <scope>NUCLEOTIDE SEQUENCE</scope>
    <source>
        <strain evidence="8">MMC_N1</strain>
    </source>
</reference>
<dbReference type="Pfam" id="PF01233">
    <property type="entry name" value="NMT"/>
    <property type="match status" value="2"/>
</dbReference>
<name>A0ABQ9JUP8_9CUCU</name>
<keyword evidence="4" id="KW-0012">Acyltransferase</keyword>
<evidence type="ECO:0000256" key="5">
    <source>
        <dbReference type="ARBA" id="ARBA00031242"/>
    </source>
</evidence>
<dbReference type="InterPro" id="IPR022678">
    <property type="entry name" value="NMT_CS"/>
</dbReference>
<comment type="similarity">
    <text evidence="1">Belongs to the NMT family.</text>
</comment>
<evidence type="ECO:0000256" key="3">
    <source>
        <dbReference type="ARBA" id="ARBA00022679"/>
    </source>
</evidence>
<evidence type="ECO:0000313" key="9">
    <source>
        <dbReference type="Proteomes" id="UP001162164"/>
    </source>
</evidence>
<dbReference type="Proteomes" id="UP001162164">
    <property type="component" value="Unassembled WGS sequence"/>
</dbReference>
<gene>
    <name evidence="8" type="ORF">NQ317_001732</name>
</gene>
<proteinExistence type="inferred from homology"/>
<evidence type="ECO:0000256" key="6">
    <source>
        <dbReference type="SAM" id="MobiDB-lite"/>
    </source>
</evidence>